<evidence type="ECO:0000256" key="1">
    <source>
        <dbReference type="ARBA" id="ARBA00004123"/>
    </source>
</evidence>
<keyword evidence="3" id="KW-0804">Transcription</keyword>
<name>A0A9P4I1U0_9PEZI</name>
<dbReference type="GO" id="GO:0000993">
    <property type="term" value="F:RNA polymerase II complex binding"/>
    <property type="evidence" value="ECO:0007669"/>
    <property type="project" value="TreeGrafter"/>
</dbReference>
<gene>
    <name evidence="6" type="ORF">K490DRAFT_31730</name>
</gene>
<dbReference type="GO" id="GO:0006368">
    <property type="term" value="P:transcription elongation by RNA polymerase II"/>
    <property type="evidence" value="ECO:0007669"/>
    <property type="project" value="InterPro"/>
</dbReference>
<dbReference type="PANTHER" id="PTHR12466:SF8">
    <property type="entry name" value="PARAFIBROMIN"/>
    <property type="match status" value="1"/>
</dbReference>
<comment type="similarity">
    <text evidence="2">Belongs to the CDC73 family.</text>
</comment>
<dbReference type="GO" id="GO:0016593">
    <property type="term" value="C:Cdc73/Paf1 complex"/>
    <property type="evidence" value="ECO:0007669"/>
    <property type="project" value="InterPro"/>
</dbReference>
<keyword evidence="7" id="KW-1185">Reference proteome</keyword>
<evidence type="ECO:0000256" key="4">
    <source>
        <dbReference type="ARBA" id="ARBA00023242"/>
    </source>
</evidence>
<feature type="domain" description="Cell division control protein 73 C-terminal" evidence="5">
    <location>
        <begin position="248"/>
        <end position="409"/>
    </location>
</feature>
<dbReference type="PANTHER" id="PTHR12466">
    <property type="entry name" value="CDC73 DOMAIN PROTEIN"/>
    <property type="match status" value="1"/>
</dbReference>
<comment type="subcellular location">
    <subcellularLocation>
        <location evidence="1">Nucleus</location>
    </subcellularLocation>
</comment>
<dbReference type="InterPro" id="IPR031336">
    <property type="entry name" value="CDC73_C"/>
</dbReference>
<keyword evidence="4" id="KW-0539">Nucleus</keyword>
<dbReference type="EMBL" id="ML978711">
    <property type="protein sequence ID" value="KAF2091478.1"/>
    <property type="molecule type" value="Genomic_DNA"/>
</dbReference>
<dbReference type="InterPro" id="IPR007852">
    <property type="entry name" value="Cdc73/Parafibromin"/>
</dbReference>
<evidence type="ECO:0000313" key="6">
    <source>
        <dbReference type="EMBL" id="KAF2091478.1"/>
    </source>
</evidence>
<dbReference type="InterPro" id="IPR038103">
    <property type="entry name" value="CDC73_C_sf"/>
</dbReference>
<organism evidence="6 7">
    <name type="scientific">Saccharata proteae CBS 121410</name>
    <dbReference type="NCBI Taxonomy" id="1314787"/>
    <lineage>
        <taxon>Eukaryota</taxon>
        <taxon>Fungi</taxon>
        <taxon>Dikarya</taxon>
        <taxon>Ascomycota</taxon>
        <taxon>Pezizomycotina</taxon>
        <taxon>Dothideomycetes</taxon>
        <taxon>Dothideomycetes incertae sedis</taxon>
        <taxon>Botryosphaeriales</taxon>
        <taxon>Saccharataceae</taxon>
        <taxon>Saccharata</taxon>
    </lineage>
</organism>
<protein>
    <submittedName>
        <fullName evidence="6">CDC73-domain-containing protein</fullName>
    </submittedName>
</protein>
<dbReference type="GO" id="GO:0032968">
    <property type="term" value="P:positive regulation of transcription elongation by RNA polymerase II"/>
    <property type="evidence" value="ECO:0007669"/>
    <property type="project" value="TreeGrafter"/>
</dbReference>
<dbReference type="AlphaFoldDB" id="A0A9P4I1U0"/>
<evidence type="ECO:0000259" key="5">
    <source>
        <dbReference type="Pfam" id="PF05179"/>
    </source>
</evidence>
<reference evidence="6" key="1">
    <citation type="journal article" date="2020" name="Stud. Mycol.">
        <title>101 Dothideomycetes genomes: a test case for predicting lifestyles and emergence of pathogens.</title>
        <authorList>
            <person name="Haridas S."/>
            <person name="Albert R."/>
            <person name="Binder M."/>
            <person name="Bloem J."/>
            <person name="Labutti K."/>
            <person name="Salamov A."/>
            <person name="Andreopoulos B."/>
            <person name="Baker S."/>
            <person name="Barry K."/>
            <person name="Bills G."/>
            <person name="Bluhm B."/>
            <person name="Cannon C."/>
            <person name="Castanera R."/>
            <person name="Culley D."/>
            <person name="Daum C."/>
            <person name="Ezra D."/>
            <person name="Gonzalez J."/>
            <person name="Henrissat B."/>
            <person name="Kuo A."/>
            <person name="Liang C."/>
            <person name="Lipzen A."/>
            <person name="Lutzoni F."/>
            <person name="Magnuson J."/>
            <person name="Mondo S."/>
            <person name="Nolan M."/>
            <person name="Ohm R."/>
            <person name="Pangilinan J."/>
            <person name="Park H.-J."/>
            <person name="Ramirez L."/>
            <person name="Alfaro M."/>
            <person name="Sun H."/>
            <person name="Tritt A."/>
            <person name="Yoshinaga Y."/>
            <person name="Zwiers L.-H."/>
            <person name="Turgeon B."/>
            <person name="Goodwin S."/>
            <person name="Spatafora J."/>
            <person name="Crous P."/>
            <person name="Grigoriev I."/>
        </authorList>
    </citation>
    <scope>NUCLEOTIDE SEQUENCE</scope>
    <source>
        <strain evidence="6">CBS 121410</strain>
    </source>
</reference>
<sequence>MAENDALINLRQAIAAGKLPIPTTTADASHAEDAEQDLAKATYLQFNHLEGQHRSIPLNEPTRYISGDQPIDLRSVYFTWQKKDAAIAEYITSTQRLNEALAAPGGAGGTVKNLVFAEKLDLVTWLEGGSDESENIKPLASESKAAADTADIAAGAAGGIAAIPSGTNKQSKAESDSRLLIIYNSERKMGDRNTVLHGIKPTDFSHVRKHAASFLQLRHNRAPPTTGHSALPNPSLVSNLNKKASGRRLEPIILLSPSASSLIRMSNVKPFLSDGTYLPADSAIASSTGANLLHLTRMLPTIDPTRPTRFILVDSPDQFKPDYWGRVVAVFTTGQTWQFKSYKWTQPAELFSHALGIYVGWKGEGIPDTVRGWGRGVVGHELDKFNPHAGAGGRWRDREVVEQIWRAIELSMRAKGWTKDGPPGART</sequence>
<comment type="caution">
    <text evidence="6">The sequence shown here is derived from an EMBL/GenBank/DDBJ whole genome shotgun (WGS) entry which is preliminary data.</text>
</comment>
<evidence type="ECO:0000256" key="3">
    <source>
        <dbReference type="ARBA" id="ARBA00023163"/>
    </source>
</evidence>
<evidence type="ECO:0000313" key="7">
    <source>
        <dbReference type="Proteomes" id="UP000799776"/>
    </source>
</evidence>
<proteinExistence type="inferred from homology"/>
<dbReference type="Proteomes" id="UP000799776">
    <property type="component" value="Unassembled WGS sequence"/>
</dbReference>
<dbReference type="Pfam" id="PF05179">
    <property type="entry name" value="CDC73_C"/>
    <property type="match status" value="1"/>
</dbReference>
<dbReference type="OrthoDB" id="2186602at2759"/>
<dbReference type="Gene3D" id="3.40.50.11990">
    <property type="entry name" value="RNA polymerase II accessory factor, Cdc73 C-terminal domain"/>
    <property type="match status" value="1"/>
</dbReference>
<accession>A0A9P4I1U0</accession>
<evidence type="ECO:0000256" key="2">
    <source>
        <dbReference type="ARBA" id="ARBA00010427"/>
    </source>
</evidence>
<dbReference type="FunFam" id="3.40.50.11990:FF:000003">
    <property type="entry name" value="Pol II transcription elongation factor subunit Cdc73"/>
    <property type="match status" value="1"/>
</dbReference>